<proteinExistence type="predicted"/>
<sequence>MGTAQDVFDEMRVHSYLTNPARMGAIIYQAIQGRLSSGASVTPCIGWFMVGSMPSSIRGIKKTKRRDEFTNNPTSTMRHQVHCSAVAPAMSTIINTVMLLLATVVSVLCCRAGNWGHLPARVRSTIFTWT</sequence>
<dbReference type="Proteomes" id="UP000243499">
    <property type="component" value="Chromosome 1"/>
</dbReference>
<gene>
    <name evidence="1" type="ORF">PAHAL_1G211300</name>
</gene>
<dbReference type="Gramene" id="PAN05831">
    <property type="protein sequence ID" value="PAN05831"/>
    <property type="gene ID" value="PAHAL_1G211300"/>
</dbReference>
<accession>A0A2S3GP35</accession>
<dbReference type="EMBL" id="CM008046">
    <property type="protein sequence ID" value="PAN05831.1"/>
    <property type="molecule type" value="Genomic_DNA"/>
</dbReference>
<organism evidence="1">
    <name type="scientific">Panicum hallii</name>
    <dbReference type="NCBI Taxonomy" id="206008"/>
    <lineage>
        <taxon>Eukaryota</taxon>
        <taxon>Viridiplantae</taxon>
        <taxon>Streptophyta</taxon>
        <taxon>Embryophyta</taxon>
        <taxon>Tracheophyta</taxon>
        <taxon>Spermatophyta</taxon>
        <taxon>Magnoliopsida</taxon>
        <taxon>Liliopsida</taxon>
        <taxon>Poales</taxon>
        <taxon>Poaceae</taxon>
        <taxon>PACMAD clade</taxon>
        <taxon>Panicoideae</taxon>
        <taxon>Panicodae</taxon>
        <taxon>Paniceae</taxon>
        <taxon>Panicinae</taxon>
        <taxon>Panicum</taxon>
        <taxon>Panicum sect. Panicum</taxon>
    </lineage>
</organism>
<reference evidence="1" key="1">
    <citation type="submission" date="2018-04" db="EMBL/GenBank/DDBJ databases">
        <title>WGS assembly of Panicum hallii.</title>
        <authorList>
            <person name="Lovell J."/>
            <person name="Jenkins J."/>
            <person name="Lowry D."/>
            <person name="Mamidi S."/>
            <person name="Sreedasyam A."/>
            <person name="Weng X."/>
            <person name="Barry K."/>
            <person name="Bonette J."/>
            <person name="Campitelli B."/>
            <person name="Daum C."/>
            <person name="Gordon S."/>
            <person name="Gould B."/>
            <person name="Lipzen A."/>
            <person name="Macqueen A."/>
            <person name="Palacio-Mejia J."/>
            <person name="Plott C."/>
            <person name="Shakirov E."/>
            <person name="Shu S."/>
            <person name="Yoshinaga Y."/>
            <person name="Zane M."/>
            <person name="Rokhsar D."/>
            <person name="Grimwood J."/>
            <person name="Schmutz J."/>
            <person name="Juenger T."/>
        </authorList>
    </citation>
    <scope>NUCLEOTIDE SEQUENCE [LARGE SCALE GENOMIC DNA]</scope>
    <source>
        <strain evidence="1">FIL2</strain>
    </source>
</reference>
<dbReference type="AlphaFoldDB" id="A0A2S3GP35"/>
<evidence type="ECO:0000313" key="1">
    <source>
        <dbReference type="EMBL" id="PAN05831.1"/>
    </source>
</evidence>
<name>A0A2S3GP35_9POAL</name>
<protein>
    <submittedName>
        <fullName evidence="1">Uncharacterized protein</fullName>
    </submittedName>
</protein>